<dbReference type="InterPro" id="IPR036388">
    <property type="entry name" value="WH-like_DNA-bd_sf"/>
</dbReference>
<dbReference type="AlphaFoldDB" id="A0A315XNM7"/>
<proteinExistence type="predicted"/>
<evidence type="ECO:0008006" key="3">
    <source>
        <dbReference type="Google" id="ProtNLM"/>
    </source>
</evidence>
<comment type="caution">
    <text evidence="1">The sequence shown here is derived from an EMBL/GenBank/DDBJ whole genome shotgun (WGS) entry which is preliminary data.</text>
</comment>
<protein>
    <recommendedName>
        <fullName evidence="3">HTH arsR-type domain-containing protein</fullName>
    </recommendedName>
</protein>
<evidence type="ECO:0000313" key="2">
    <source>
        <dbReference type="Proteomes" id="UP000251717"/>
    </source>
</evidence>
<name>A0A315XNM7_9EURY</name>
<dbReference type="SUPFAM" id="SSF46785">
    <property type="entry name" value="Winged helix' DNA-binding domain"/>
    <property type="match status" value="1"/>
</dbReference>
<keyword evidence="2" id="KW-1185">Reference proteome</keyword>
<evidence type="ECO:0000313" key="1">
    <source>
        <dbReference type="EMBL" id="PWB87740.1"/>
    </source>
</evidence>
<sequence>MPNDDVQLEKIAYVLASEHRKNIILFLDNEYHTPKEIGKAINVKTNHISNLLSQLRKIDLIYCATPDLRKGRLYSLTEEGEKVLDYIKTHEEKLKN</sequence>
<accession>A0A315XNM7</accession>
<dbReference type="EMBL" id="MZGS01000017">
    <property type="protein sequence ID" value="PWB87740.1"/>
    <property type="molecule type" value="Genomic_DNA"/>
</dbReference>
<dbReference type="OrthoDB" id="74749at2157"/>
<dbReference type="RefSeq" id="WP_116591679.1">
    <property type="nucleotide sequence ID" value="NZ_MZGS01000017.1"/>
</dbReference>
<dbReference type="Gene3D" id="1.10.10.10">
    <property type="entry name" value="Winged helix-like DNA-binding domain superfamily/Winged helix DNA-binding domain"/>
    <property type="match status" value="1"/>
</dbReference>
<dbReference type="Proteomes" id="UP000251717">
    <property type="component" value="Unassembled WGS sequence"/>
</dbReference>
<dbReference type="InterPro" id="IPR036390">
    <property type="entry name" value="WH_DNA-bd_sf"/>
</dbReference>
<reference evidence="1 2" key="1">
    <citation type="submission" date="2017-03" db="EMBL/GenBank/DDBJ databases">
        <title>Genome sequence of Methanobrevibacter thaueri.</title>
        <authorList>
            <person name="Poehlein A."/>
            <person name="Seedorf H."/>
            <person name="Daniel R."/>
        </authorList>
    </citation>
    <scope>NUCLEOTIDE SEQUENCE [LARGE SCALE GENOMIC DNA]</scope>
    <source>
        <strain evidence="1 2">DSM 11995</strain>
    </source>
</reference>
<gene>
    <name evidence="1" type="ORF">MBBTH_07090</name>
</gene>
<organism evidence="1 2">
    <name type="scientific">Methanobrevibacter thaueri</name>
    <dbReference type="NCBI Taxonomy" id="190975"/>
    <lineage>
        <taxon>Archaea</taxon>
        <taxon>Methanobacteriati</taxon>
        <taxon>Methanobacteriota</taxon>
        <taxon>Methanomada group</taxon>
        <taxon>Methanobacteria</taxon>
        <taxon>Methanobacteriales</taxon>
        <taxon>Methanobacteriaceae</taxon>
        <taxon>Methanobrevibacter</taxon>
    </lineage>
</organism>